<sequence length="2248" mass="229763">MNFQFPAFTRLCLSSLLLASALPAGAAPQLRVERDDGSEITRKRHATVWMDGELVRIEEKQDADLVNLTPGYWPGLVYSDGTARVVDASTTTLCPIGDVKSLVANGGVRPVLTQDGSVHYWFSGSLPQVPSDLGIVTAIAAGYEHVVALRQDGTVAAWGGVNPNVVPLKVQVPEYLSEVVEVAASGDFSLALRSNGTVAVWGAVVGSPPSGLGQVKQIAAYSQGAMALKTDGSVRVWGSVTSGRNPPAGVGPLSQIAVSNSTTAGIRADGSVATWGASSFTLLPGLGEADGVACGSDCVVATTPQRIESFGVQPRGIPIERTFTIRNTGDQALDLSGVTLTGTAGNDFTLDASQLPASLPVGQSGSFRVIFTPSDLTTKASLLSFESNDPAHASFRFSVSGKGSNLPPVAADHSASVAEDSPADIVLPTSDPNGDPLSLFIPEQSAGGTLSNFTGNTVRFTPDRDFTGTFTFTYRASDGSLSSEKRSVTISVTPVNDPPFIHFPGDQLVRSSVAGAGTVVPLKVSGGDVEDGLVSPVLRVNGQVIGPDHVFPPGVTVVEVTVTDNNGIATVRTFEVRVIEGPCLSLQYPSGRPTQKSGQVLAWGDSAYGAVAVPQGLADAVAISGGSRHSVALREDGTVVAWGWNNSGQTVVPEGLSDVIAIAAGGAHTLALKSDGTVRTWGASSATSGMPAGLTGVVAIAAGSTHSLALKSDGSVVAWGSDYGGTEVPPDLSGVAGVFAGSGASYAVKENGSVVAWGRADQGQLQVPSWLSGVESISSMSFHSVARRSDGSVVVWGGESNRLLSEIPTGAAFARSVSAGGNFHIAALEDGSTSYWGGFVNNSFYPPSSPAGIDMVAAGDGHALGIQYRTEQLSFRMPVAVSALPRTLRIANPGTSDLQITGLSITGTHPADFTVERSGLPGVLPPAASGSFEIRFLPAALGQREATLLIQTNDPLSPSRSIKLTGTWTNTAPVTSSLSGLVLDEDAPGGLEITLPATDVNGQTLSYSIVTPPAAVAGTLGPVVGNKVIFTPALDYHGSVGFTFKASDGFNESNVSSVSLTINPVEDAPRLILPGSPWVVPTLEAGGSIVDFLVDAFDAEDGWISYVVTSNGLPVSSGDYFPFGDTIVEVTAMDSAGRTATGSFVVRVVSGADMVVEEGSGGALSRRSLVTGWGANSSNQLAPPSGLGPIIALATGYEHSLAVKAGGTVVAWGNNANGKATVPEELSGVVQVAAGLHHSVALKSDGTVVVWGWGDSDLQPPAGLPPVKAISSARGHIVALCQDGSVVAWGDNSYNQCVVPSGLGEVVEVAAGGYHCVALKKNGTVVTWGRSNSGLSPVPAGLTGVKSVRCGDEHTLVLKKDGTVAAWGVSQDGQTLVPAGLSGVTAIAAGAAHSIALKSDGTLVAWGSNSNNQSTVPAGLGKALLISANGQHSLVYVDEVTPLGFGSVDRPGPLTKVFTIRNQGPGVLEIDDFHLTGVDAASFQLQAGATDLALATGESTTFSVTFSPGRNGPHAARLRIKTNDTTRPEWDFALSGHGFNGSPVTPDLTGLTTPEDISLFISLPATDPESDPLTVTFGPVVPSNAGTIGTPVGKNFLFTPAANFNGPVSFVYRASDGGTTSEGTVSFVVMPVNDPPVVSYLPGLVRVFSPDHDGAAVGFRPPVISDPEDGSIAPVMTIAGQPFTNGSVLAPGSYTVSVSAADSTGSPVSGSFPISVIGTTGASARLEDDRGVKLTRSSPIVEWDRSGLVPVAGQGVPPDLRGVKQITAGNDHVVALRNDGTVSGWGASTMNRLSIPADLTNATAIAAGINHTVALRTNGTVAAWGDNSSGQCNVPAGLSGIVAVAAGGDRSMALRSNGTVVVWGSGGFLTPPAGLTGVTAIAAGQFYCIALKSDGTVVAWGGSSPSIPPGLSGVVAIASGLYHSVALKSDGKVIAFGNSSLGQTLVPANLSGVTAISAGPYHTMALKSDGTLAAWGSYVENFRIVSVPASVKNVTAMDGGYGRLSAVVDSPCSLDLGKAAAGSPVTKTVRIHNRGTAPLAIAGIQRLAGSSASITHSTQGMNASVPVGGSTTFAVTFTPSGLGSAAARFRITSNDWFEPMMDLAVMAESTTPYLAWAHTAGLAGNDASSDAEPFDDGLINLVKYAFNMDGSRQDNHILVPGTGLSGLPHISVEGSGDHSFLRVEFVRRRAGGVSYTVQASPDLLEEFKGVTISPDVFPIDDIWERVVVRKPFDPALEPLGFARVRVTF</sequence>
<dbReference type="PANTHER" id="PTHR45982">
    <property type="entry name" value="REGULATOR OF CHROMOSOME CONDENSATION"/>
    <property type="match status" value="1"/>
</dbReference>
<dbReference type="NCBIfam" id="NF012211">
    <property type="entry name" value="tand_rpt_95"/>
    <property type="match status" value="3"/>
</dbReference>
<evidence type="ECO:0000256" key="5">
    <source>
        <dbReference type="ARBA" id="ARBA00023069"/>
    </source>
</evidence>
<dbReference type="NCBIfam" id="NF012200">
    <property type="entry name" value="choice_anch_D"/>
    <property type="match status" value="4"/>
</dbReference>
<protein>
    <submittedName>
        <fullName evidence="9">Choice-of-anchor D domain-containing protein</fullName>
    </submittedName>
</protein>
<dbReference type="Gene3D" id="2.130.10.30">
    <property type="entry name" value="Regulator of chromosome condensation 1/beta-lactamase-inhibitor protein II"/>
    <property type="match status" value="6"/>
</dbReference>
<gene>
    <name evidence="9" type="ORF">HHL09_12430</name>
</gene>
<evidence type="ECO:0000313" key="9">
    <source>
        <dbReference type="EMBL" id="QJE96554.1"/>
    </source>
</evidence>
<dbReference type="Pfam" id="PF22544">
    <property type="entry name" value="HYDIN_VesB_CFA65-like_Ig"/>
    <property type="match status" value="2"/>
</dbReference>
<keyword evidence="3" id="KW-0963">Cytoplasm</keyword>
<feature type="signal peptide" evidence="7">
    <location>
        <begin position="1"/>
        <end position="26"/>
    </location>
</feature>
<dbReference type="CDD" id="cd11304">
    <property type="entry name" value="Cadherin_repeat"/>
    <property type="match status" value="1"/>
</dbReference>
<dbReference type="SUPFAM" id="SSF50985">
    <property type="entry name" value="RCC1/BLIP-II"/>
    <property type="match status" value="4"/>
</dbReference>
<proteinExistence type="predicted"/>
<accession>A0A858RJ53</accession>
<feature type="chain" id="PRO_5032913937" evidence="7">
    <location>
        <begin position="27"/>
        <end position="2248"/>
    </location>
</feature>
<dbReference type="InterPro" id="IPR009091">
    <property type="entry name" value="RCC1/BLIP-II"/>
</dbReference>
<evidence type="ECO:0000256" key="2">
    <source>
        <dbReference type="ARBA" id="ARBA00004496"/>
    </source>
</evidence>
<comment type="subcellular location">
    <subcellularLocation>
        <location evidence="1">Cell projection</location>
        <location evidence="1">Cilium</location>
    </subcellularLocation>
    <subcellularLocation>
        <location evidence="2">Cytoplasm</location>
    </subcellularLocation>
</comment>
<reference evidence="9 10" key="1">
    <citation type="submission" date="2020-04" db="EMBL/GenBank/DDBJ databases">
        <title>Luteolibacter sp. G-1-1-1 isolated from soil.</title>
        <authorList>
            <person name="Dahal R.H."/>
        </authorList>
    </citation>
    <scope>NUCLEOTIDE SEQUENCE [LARGE SCALE GENOMIC DNA]</scope>
    <source>
        <strain evidence="9 10">G-1-1-1</strain>
    </source>
</reference>
<dbReference type="PANTHER" id="PTHR45982:SF1">
    <property type="entry name" value="REGULATOR OF CHROMOSOME CONDENSATION"/>
    <property type="match status" value="1"/>
</dbReference>
<dbReference type="GO" id="GO:0005737">
    <property type="term" value="C:cytoplasm"/>
    <property type="evidence" value="ECO:0007669"/>
    <property type="project" value="UniProtKB-SubCell"/>
</dbReference>
<evidence type="ECO:0000256" key="1">
    <source>
        <dbReference type="ARBA" id="ARBA00004138"/>
    </source>
</evidence>
<dbReference type="InterPro" id="IPR051553">
    <property type="entry name" value="Ran_GTPase-activating"/>
</dbReference>
<evidence type="ECO:0000259" key="8">
    <source>
        <dbReference type="PROSITE" id="PS50825"/>
    </source>
</evidence>
<dbReference type="InterPro" id="IPR013783">
    <property type="entry name" value="Ig-like_fold"/>
</dbReference>
<dbReference type="InterPro" id="IPR003410">
    <property type="entry name" value="HYR_dom"/>
</dbReference>
<dbReference type="EMBL" id="CP051774">
    <property type="protein sequence ID" value="QJE96554.1"/>
    <property type="molecule type" value="Genomic_DNA"/>
</dbReference>
<keyword evidence="4" id="KW-0677">Repeat</keyword>
<dbReference type="Gene3D" id="2.60.40.10">
    <property type="entry name" value="Immunoglobulins"/>
    <property type="match status" value="5"/>
</dbReference>
<dbReference type="InterPro" id="IPR053879">
    <property type="entry name" value="HYDIN_VesB_CFA65-like_Ig"/>
</dbReference>
<dbReference type="GO" id="GO:0005085">
    <property type="term" value="F:guanyl-nucleotide exchange factor activity"/>
    <property type="evidence" value="ECO:0007669"/>
    <property type="project" value="TreeGrafter"/>
</dbReference>
<dbReference type="InterPro" id="IPR041690">
    <property type="entry name" value="Cadherin_5"/>
</dbReference>
<dbReference type="InterPro" id="IPR000408">
    <property type="entry name" value="Reg_chr_condens"/>
</dbReference>
<evidence type="ECO:0000256" key="6">
    <source>
        <dbReference type="ARBA" id="ARBA00023273"/>
    </source>
</evidence>
<keyword evidence="10" id="KW-1185">Reference proteome</keyword>
<dbReference type="PROSITE" id="PS50012">
    <property type="entry name" value="RCC1_3"/>
    <property type="match status" value="12"/>
</dbReference>
<dbReference type="Pfam" id="PF17963">
    <property type="entry name" value="Big_9"/>
    <property type="match status" value="1"/>
</dbReference>
<evidence type="ECO:0000256" key="7">
    <source>
        <dbReference type="SAM" id="SignalP"/>
    </source>
</evidence>
<dbReference type="Proteomes" id="UP000501812">
    <property type="component" value="Chromosome"/>
</dbReference>
<dbReference type="KEGG" id="luo:HHL09_12430"/>
<dbReference type="Pfam" id="PF17892">
    <property type="entry name" value="Cadherin_5"/>
    <property type="match status" value="2"/>
</dbReference>
<dbReference type="Pfam" id="PF13540">
    <property type="entry name" value="RCC1_2"/>
    <property type="match status" value="15"/>
</dbReference>
<keyword evidence="7" id="KW-0732">Signal</keyword>
<evidence type="ECO:0000313" key="10">
    <source>
        <dbReference type="Proteomes" id="UP000501812"/>
    </source>
</evidence>
<keyword evidence="5" id="KW-0969">Cilium</keyword>
<evidence type="ECO:0000256" key="4">
    <source>
        <dbReference type="ARBA" id="ARBA00022737"/>
    </source>
</evidence>
<dbReference type="Gene3D" id="2.60.40.2810">
    <property type="match status" value="1"/>
</dbReference>
<dbReference type="PROSITE" id="PS00626">
    <property type="entry name" value="RCC1_2"/>
    <property type="match status" value="6"/>
</dbReference>
<keyword evidence="6" id="KW-0966">Cell projection</keyword>
<organism evidence="9 10">
    <name type="scientific">Luteolibacter luteus</name>
    <dbReference type="NCBI Taxonomy" id="2728835"/>
    <lineage>
        <taxon>Bacteria</taxon>
        <taxon>Pseudomonadati</taxon>
        <taxon>Verrucomicrobiota</taxon>
        <taxon>Verrucomicrobiia</taxon>
        <taxon>Verrucomicrobiales</taxon>
        <taxon>Verrucomicrobiaceae</taxon>
        <taxon>Luteolibacter</taxon>
    </lineage>
</organism>
<evidence type="ECO:0000256" key="3">
    <source>
        <dbReference type="ARBA" id="ARBA00022490"/>
    </source>
</evidence>
<dbReference type="PROSITE" id="PS50825">
    <property type="entry name" value="HYR"/>
    <property type="match status" value="1"/>
</dbReference>
<dbReference type="RefSeq" id="WP_169454955.1">
    <property type="nucleotide sequence ID" value="NZ_CP051774.1"/>
</dbReference>
<feature type="domain" description="HYR" evidence="8">
    <location>
        <begin position="1632"/>
        <end position="1718"/>
    </location>
</feature>
<name>A0A858RJ53_9BACT</name>